<name>A0A9P8ZU40_9PEZI</name>
<dbReference type="OrthoDB" id="3533051at2759"/>
<organism evidence="1 2">
    <name type="scientific">Truncatella angustata</name>
    <dbReference type="NCBI Taxonomy" id="152316"/>
    <lineage>
        <taxon>Eukaryota</taxon>
        <taxon>Fungi</taxon>
        <taxon>Dikarya</taxon>
        <taxon>Ascomycota</taxon>
        <taxon>Pezizomycotina</taxon>
        <taxon>Sordariomycetes</taxon>
        <taxon>Xylariomycetidae</taxon>
        <taxon>Amphisphaeriales</taxon>
        <taxon>Sporocadaceae</taxon>
        <taxon>Truncatella</taxon>
    </lineage>
</organism>
<dbReference type="AlphaFoldDB" id="A0A9P8ZU40"/>
<dbReference type="GeneID" id="70132437"/>
<reference evidence="1" key="1">
    <citation type="journal article" date="2021" name="Nat. Commun.">
        <title>Genetic determinants of endophytism in the Arabidopsis root mycobiome.</title>
        <authorList>
            <person name="Mesny F."/>
            <person name="Miyauchi S."/>
            <person name="Thiergart T."/>
            <person name="Pickel B."/>
            <person name="Atanasova L."/>
            <person name="Karlsson M."/>
            <person name="Huettel B."/>
            <person name="Barry K.W."/>
            <person name="Haridas S."/>
            <person name="Chen C."/>
            <person name="Bauer D."/>
            <person name="Andreopoulos W."/>
            <person name="Pangilinan J."/>
            <person name="LaButti K."/>
            <person name="Riley R."/>
            <person name="Lipzen A."/>
            <person name="Clum A."/>
            <person name="Drula E."/>
            <person name="Henrissat B."/>
            <person name="Kohler A."/>
            <person name="Grigoriev I.V."/>
            <person name="Martin F.M."/>
            <person name="Hacquard S."/>
        </authorList>
    </citation>
    <scope>NUCLEOTIDE SEQUENCE</scope>
    <source>
        <strain evidence="1">MPI-SDFR-AT-0073</strain>
    </source>
</reference>
<dbReference type="RefSeq" id="XP_045955369.1">
    <property type="nucleotide sequence ID" value="XM_046103545.1"/>
</dbReference>
<dbReference type="Gene3D" id="3.40.50.300">
    <property type="entry name" value="P-loop containing nucleotide triphosphate hydrolases"/>
    <property type="match status" value="1"/>
</dbReference>
<dbReference type="SUPFAM" id="SSF52540">
    <property type="entry name" value="P-loop containing nucleoside triphosphate hydrolases"/>
    <property type="match status" value="1"/>
</dbReference>
<evidence type="ECO:0000313" key="2">
    <source>
        <dbReference type="Proteomes" id="UP000758603"/>
    </source>
</evidence>
<gene>
    <name evidence="1" type="ORF">BKA67DRAFT_576066</name>
</gene>
<comment type="caution">
    <text evidence="1">The sequence shown here is derived from an EMBL/GenBank/DDBJ whole genome shotgun (WGS) entry which is preliminary data.</text>
</comment>
<proteinExistence type="predicted"/>
<sequence length="210" mass="23508">MVAPQQCQGASQFSYVVLLSGTHVTGKETLAVSLAKSLNCPWLKAEWCHSSANFGARSQARKGFDYKEVFGRIWFSKLLRIGFLSEGTEPTKEIQAKAPRKLGMDCTALITCFAMRKICRDAIRDVMMAHGVKIIFVIMQITKETLSGRTLGAEEPELAERIMEVKIADIEEPLEEEKDVVLVDSMRDVEALFLEMSERIGQQLALYGRS</sequence>
<keyword evidence="2" id="KW-1185">Reference proteome</keyword>
<accession>A0A9P8ZU40</accession>
<dbReference type="InterPro" id="IPR027417">
    <property type="entry name" value="P-loop_NTPase"/>
</dbReference>
<protein>
    <submittedName>
        <fullName evidence="1">Uncharacterized protein</fullName>
    </submittedName>
</protein>
<dbReference type="EMBL" id="JAGPXC010000007">
    <property type="protein sequence ID" value="KAH6648862.1"/>
    <property type="molecule type" value="Genomic_DNA"/>
</dbReference>
<dbReference type="Proteomes" id="UP000758603">
    <property type="component" value="Unassembled WGS sequence"/>
</dbReference>
<evidence type="ECO:0000313" key="1">
    <source>
        <dbReference type="EMBL" id="KAH6648862.1"/>
    </source>
</evidence>